<dbReference type="PANTHER" id="PTHR33789:SF11">
    <property type="entry name" value="OS05G0202300 PROTEIN"/>
    <property type="match status" value="1"/>
</dbReference>
<dbReference type="CDD" id="cd07821">
    <property type="entry name" value="PYR_PYL_RCAR_like"/>
    <property type="match status" value="1"/>
</dbReference>
<keyword evidence="2" id="KW-1185">Reference proteome</keyword>
<dbReference type="Gene3D" id="3.30.530.20">
    <property type="match status" value="1"/>
</dbReference>
<reference evidence="1 2" key="1">
    <citation type="journal article" date="2023" name="G3 (Bethesda)">
        <title>A chromosome-length genome assembly and annotation of blackberry (Rubus argutus, cv. 'Hillquist').</title>
        <authorList>
            <person name="Bruna T."/>
            <person name="Aryal R."/>
            <person name="Dudchenko O."/>
            <person name="Sargent D.J."/>
            <person name="Mead D."/>
            <person name="Buti M."/>
            <person name="Cavallini A."/>
            <person name="Hytonen T."/>
            <person name="Andres J."/>
            <person name="Pham M."/>
            <person name="Weisz D."/>
            <person name="Mascagni F."/>
            <person name="Usai G."/>
            <person name="Natali L."/>
            <person name="Bassil N."/>
            <person name="Fernandez G.E."/>
            <person name="Lomsadze A."/>
            <person name="Armour M."/>
            <person name="Olukolu B."/>
            <person name="Poorten T."/>
            <person name="Britton C."/>
            <person name="Davik J."/>
            <person name="Ashrafi H."/>
            <person name="Aiden E.L."/>
            <person name="Borodovsky M."/>
            <person name="Worthington M."/>
        </authorList>
    </citation>
    <scope>NUCLEOTIDE SEQUENCE [LARGE SCALE GENOMIC DNA]</scope>
    <source>
        <strain evidence="1">PI 553951</strain>
    </source>
</reference>
<dbReference type="GO" id="GO:0004864">
    <property type="term" value="F:protein phosphatase inhibitor activity"/>
    <property type="evidence" value="ECO:0007669"/>
    <property type="project" value="UniProtKB-ARBA"/>
</dbReference>
<dbReference type="InterPro" id="IPR023393">
    <property type="entry name" value="START-like_dom_sf"/>
</dbReference>
<accession>A0AAW1VT00</accession>
<dbReference type="InterPro" id="IPR053249">
    <property type="entry name" value="LFS"/>
</dbReference>
<dbReference type="Pfam" id="PF10604">
    <property type="entry name" value="Polyketide_cyc2"/>
    <property type="match status" value="1"/>
</dbReference>
<dbReference type="AlphaFoldDB" id="A0AAW1VT00"/>
<dbReference type="InterPro" id="IPR019587">
    <property type="entry name" value="Polyketide_cyclase/dehydratase"/>
</dbReference>
<dbReference type="PANTHER" id="PTHR33789">
    <property type="entry name" value="LACHRYMATORY-FACTOR SYNTHASE"/>
    <property type="match status" value="1"/>
</dbReference>
<sequence length="179" mass="20392">MEEKTQLPKWEGKTSAELKGPAAAEVWPLLADFCNIYKWFQTLETSYRVEGVPGEPGLIRYCGHSGDDNDEDDQTSDMIKFSAKEKLLMIDPIRRCLSYEVLDNSWGLKSYVATMQVLDLDLDLDGNNDQSCRGCKIEWSFVCDPIEGWIYGDFISCLDSRLQSMARKMEHDAILSRTS</sequence>
<dbReference type="EMBL" id="JBEDUW010000007">
    <property type="protein sequence ID" value="KAK9910182.1"/>
    <property type="molecule type" value="Genomic_DNA"/>
</dbReference>
<proteinExistence type="predicted"/>
<protein>
    <recommendedName>
        <fullName evidence="3">Lachrymatory-factor synthase-like</fullName>
    </recommendedName>
</protein>
<dbReference type="Proteomes" id="UP001457282">
    <property type="component" value="Unassembled WGS sequence"/>
</dbReference>
<evidence type="ECO:0000313" key="2">
    <source>
        <dbReference type="Proteomes" id="UP001457282"/>
    </source>
</evidence>
<gene>
    <name evidence="1" type="ORF">M0R45_034154</name>
</gene>
<evidence type="ECO:0000313" key="1">
    <source>
        <dbReference type="EMBL" id="KAK9910182.1"/>
    </source>
</evidence>
<comment type="caution">
    <text evidence="1">The sequence shown here is derived from an EMBL/GenBank/DDBJ whole genome shotgun (WGS) entry which is preliminary data.</text>
</comment>
<evidence type="ECO:0008006" key="3">
    <source>
        <dbReference type="Google" id="ProtNLM"/>
    </source>
</evidence>
<organism evidence="1 2">
    <name type="scientific">Rubus argutus</name>
    <name type="common">Southern blackberry</name>
    <dbReference type="NCBI Taxonomy" id="59490"/>
    <lineage>
        <taxon>Eukaryota</taxon>
        <taxon>Viridiplantae</taxon>
        <taxon>Streptophyta</taxon>
        <taxon>Embryophyta</taxon>
        <taxon>Tracheophyta</taxon>
        <taxon>Spermatophyta</taxon>
        <taxon>Magnoliopsida</taxon>
        <taxon>eudicotyledons</taxon>
        <taxon>Gunneridae</taxon>
        <taxon>Pentapetalae</taxon>
        <taxon>rosids</taxon>
        <taxon>fabids</taxon>
        <taxon>Rosales</taxon>
        <taxon>Rosaceae</taxon>
        <taxon>Rosoideae</taxon>
        <taxon>Rosoideae incertae sedis</taxon>
        <taxon>Rubus</taxon>
    </lineage>
</organism>
<dbReference type="SUPFAM" id="SSF55961">
    <property type="entry name" value="Bet v1-like"/>
    <property type="match status" value="1"/>
</dbReference>
<name>A0AAW1VT00_RUBAR</name>